<organism evidence="2">
    <name type="scientific">marine sediment metagenome</name>
    <dbReference type="NCBI Taxonomy" id="412755"/>
    <lineage>
        <taxon>unclassified sequences</taxon>
        <taxon>metagenomes</taxon>
        <taxon>ecological metagenomes</taxon>
    </lineage>
</organism>
<dbReference type="AlphaFoldDB" id="A0A0F8Z2L5"/>
<dbReference type="EMBL" id="LAZR01050204">
    <property type="protein sequence ID" value="KKK87883.1"/>
    <property type="molecule type" value="Genomic_DNA"/>
</dbReference>
<comment type="caution">
    <text evidence="2">The sequence shown here is derived from an EMBL/GenBank/DDBJ whole genome shotgun (WGS) entry which is preliminary data.</text>
</comment>
<keyword evidence="1" id="KW-1133">Transmembrane helix</keyword>
<reference evidence="2" key="1">
    <citation type="journal article" date="2015" name="Nature">
        <title>Complex archaea that bridge the gap between prokaryotes and eukaryotes.</title>
        <authorList>
            <person name="Spang A."/>
            <person name="Saw J.H."/>
            <person name="Jorgensen S.L."/>
            <person name="Zaremba-Niedzwiedzka K."/>
            <person name="Martijn J."/>
            <person name="Lind A.E."/>
            <person name="van Eijk R."/>
            <person name="Schleper C."/>
            <person name="Guy L."/>
            <person name="Ettema T.J."/>
        </authorList>
    </citation>
    <scope>NUCLEOTIDE SEQUENCE</scope>
</reference>
<protein>
    <submittedName>
        <fullName evidence="2">Uncharacterized protein</fullName>
    </submittedName>
</protein>
<gene>
    <name evidence="2" type="ORF">LCGC14_2748770</name>
</gene>
<sequence>MKDRQSGNSIAFLDLLFNMLIGFFVLFVISFLMINTTDKDADVKKPKAEFLITLTWDKDSLDDVDIWVEDPLKNVLYFQSKEVGLMHLDRDDLGRTKDVIIIDGRRIEYRFNQEIVTIRGFISGEWTINIHMYRKTEGKPETAIIRIDKLNPEVKLLLHKEIILTQHWEERTVTRFTMTNSGSTLNWNSLDKKLVLSRLSVYVPTAMPSGRE</sequence>
<keyword evidence="1" id="KW-0812">Transmembrane</keyword>
<evidence type="ECO:0000256" key="1">
    <source>
        <dbReference type="SAM" id="Phobius"/>
    </source>
</evidence>
<feature type="transmembrane region" description="Helical" evidence="1">
    <location>
        <begin position="12"/>
        <end position="34"/>
    </location>
</feature>
<proteinExistence type="predicted"/>
<evidence type="ECO:0000313" key="2">
    <source>
        <dbReference type="EMBL" id="KKK87883.1"/>
    </source>
</evidence>
<keyword evidence="1" id="KW-0472">Membrane</keyword>
<name>A0A0F8Z2L5_9ZZZZ</name>
<accession>A0A0F8Z2L5</accession>